<name>A0A0B2RCJ2_GLYSO</name>
<dbReference type="Proteomes" id="UP000053555">
    <property type="component" value="Unassembled WGS sequence"/>
</dbReference>
<dbReference type="Gene3D" id="3.40.50.1820">
    <property type="entry name" value="alpha/beta hydrolase"/>
    <property type="match status" value="1"/>
</dbReference>
<dbReference type="EMBL" id="KN651185">
    <property type="protein sequence ID" value="KHN31095.1"/>
    <property type="molecule type" value="Genomic_DNA"/>
</dbReference>
<evidence type="ECO:0008006" key="2">
    <source>
        <dbReference type="Google" id="ProtNLM"/>
    </source>
</evidence>
<dbReference type="AlphaFoldDB" id="A0A0B2RCJ2"/>
<protein>
    <recommendedName>
        <fullName evidence="2">Alpha/beta hydrolase</fullName>
    </recommendedName>
</protein>
<feature type="non-terminal residue" evidence="1">
    <location>
        <position position="44"/>
    </location>
</feature>
<organism evidence="1">
    <name type="scientific">Glycine soja</name>
    <name type="common">Wild soybean</name>
    <dbReference type="NCBI Taxonomy" id="3848"/>
    <lineage>
        <taxon>Eukaryota</taxon>
        <taxon>Viridiplantae</taxon>
        <taxon>Streptophyta</taxon>
        <taxon>Embryophyta</taxon>
        <taxon>Tracheophyta</taxon>
        <taxon>Spermatophyta</taxon>
        <taxon>Magnoliopsida</taxon>
        <taxon>eudicotyledons</taxon>
        <taxon>Gunneridae</taxon>
        <taxon>Pentapetalae</taxon>
        <taxon>rosids</taxon>
        <taxon>fabids</taxon>
        <taxon>Fabales</taxon>
        <taxon>Fabaceae</taxon>
        <taxon>Papilionoideae</taxon>
        <taxon>50 kb inversion clade</taxon>
        <taxon>NPAAA clade</taxon>
        <taxon>indigoferoid/millettioid clade</taxon>
        <taxon>Phaseoleae</taxon>
        <taxon>Glycine</taxon>
        <taxon>Glycine subgen. Soja</taxon>
    </lineage>
</organism>
<gene>
    <name evidence="1" type="ORF">glysoja_030746</name>
</gene>
<accession>A0A0B2RCJ2</accession>
<feature type="non-terminal residue" evidence="1">
    <location>
        <position position="1"/>
    </location>
</feature>
<proteinExistence type="predicted"/>
<sequence>IISEKDNLHTEDFQRWVVESTGPYAEVKVIKDSDHMVMFSRPKK</sequence>
<reference evidence="1" key="1">
    <citation type="submission" date="2014-07" db="EMBL/GenBank/DDBJ databases">
        <title>Identification of a novel salt tolerance gene in wild soybean by whole-genome sequencing.</title>
        <authorList>
            <person name="Lam H.-M."/>
            <person name="Qi X."/>
            <person name="Li M.-W."/>
            <person name="Liu X."/>
            <person name="Xie M."/>
            <person name="Ni M."/>
            <person name="Xu X."/>
        </authorList>
    </citation>
    <scope>NUCLEOTIDE SEQUENCE [LARGE SCALE GENOMIC DNA]</scope>
    <source>
        <tissue evidence="1">Root</tissue>
    </source>
</reference>
<dbReference type="InterPro" id="IPR029058">
    <property type="entry name" value="AB_hydrolase_fold"/>
</dbReference>
<evidence type="ECO:0000313" key="1">
    <source>
        <dbReference type="EMBL" id="KHN31095.1"/>
    </source>
</evidence>